<protein>
    <recommendedName>
        <fullName evidence="2">NADH:ubiquinone reductase (non-electrogenic)</fullName>
        <ecNumber evidence="2">1.6.5.9</ecNumber>
    </recommendedName>
</protein>
<comment type="catalytic activity">
    <reaction evidence="8">
        <text>a quinone + NADH + H(+) = a quinol + NAD(+)</text>
        <dbReference type="Rhea" id="RHEA:46160"/>
        <dbReference type="ChEBI" id="CHEBI:15378"/>
        <dbReference type="ChEBI" id="CHEBI:24646"/>
        <dbReference type="ChEBI" id="CHEBI:57540"/>
        <dbReference type="ChEBI" id="CHEBI:57945"/>
        <dbReference type="ChEBI" id="CHEBI:132124"/>
        <dbReference type="EC" id="1.6.5.9"/>
    </reaction>
</comment>
<dbReference type="InterPro" id="IPR045024">
    <property type="entry name" value="NDH-2"/>
</dbReference>
<keyword evidence="6" id="KW-0560">Oxidoreductase</keyword>
<dbReference type="InterPro" id="IPR036188">
    <property type="entry name" value="FAD/NAD-bd_sf"/>
</dbReference>
<keyword evidence="7" id="KW-0520">NAD</keyword>
<feature type="domain" description="FAD/NAD(P)-binding" evidence="11">
    <location>
        <begin position="103"/>
        <end position="432"/>
    </location>
</feature>
<comment type="caution">
    <text evidence="13">The sequence shown here is derived from an EMBL/GenBank/DDBJ whole genome shotgun (WGS) entry which is preliminary data.</text>
</comment>
<evidence type="ECO:0000256" key="8">
    <source>
        <dbReference type="ARBA" id="ARBA00047599"/>
    </source>
</evidence>
<accession>A0ABR4NPV5</accession>
<dbReference type="Pfam" id="PF07992">
    <property type="entry name" value="Pyr_redox_2"/>
    <property type="match status" value="1"/>
</dbReference>
<evidence type="ECO:0000256" key="3">
    <source>
        <dbReference type="ARBA" id="ARBA00022630"/>
    </source>
</evidence>
<evidence type="ECO:0000259" key="11">
    <source>
        <dbReference type="Pfam" id="PF07992"/>
    </source>
</evidence>
<evidence type="ECO:0000313" key="13">
    <source>
        <dbReference type="EMBL" id="KAL3230052.1"/>
    </source>
</evidence>
<gene>
    <name evidence="13" type="ORF">RNJ44_01415</name>
</gene>
<evidence type="ECO:0000256" key="4">
    <source>
        <dbReference type="ARBA" id="ARBA00022827"/>
    </source>
</evidence>
<reference evidence="13 14" key="1">
    <citation type="submission" date="2024-05" db="EMBL/GenBank/DDBJ databases">
        <title>Long read based assembly of the Candida bracarensis genome reveals expanded adhesin content.</title>
        <authorList>
            <person name="Marcet-Houben M."/>
            <person name="Ksiezopolska E."/>
            <person name="Gabaldon T."/>
        </authorList>
    </citation>
    <scope>NUCLEOTIDE SEQUENCE [LARGE SCALE GENOMIC DNA]</scope>
    <source>
        <strain evidence="13 14">CBM6</strain>
    </source>
</reference>
<evidence type="ECO:0000256" key="10">
    <source>
        <dbReference type="SAM" id="Coils"/>
    </source>
</evidence>
<evidence type="ECO:0000256" key="7">
    <source>
        <dbReference type="ARBA" id="ARBA00023027"/>
    </source>
</evidence>
<dbReference type="Proteomes" id="UP001623330">
    <property type="component" value="Unassembled WGS sequence"/>
</dbReference>
<organism evidence="13 14">
    <name type="scientific">Nakaseomyces bracarensis</name>
    <dbReference type="NCBI Taxonomy" id="273131"/>
    <lineage>
        <taxon>Eukaryota</taxon>
        <taxon>Fungi</taxon>
        <taxon>Dikarya</taxon>
        <taxon>Ascomycota</taxon>
        <taxon>Saccharomycotina</taxon>
        <taxon>Saccharomycetes</taxon>
        <taxon>Saccharomycetales</taxon>
        <taxon>Saccharomycetaceae</taxon>
        <taxon>Nakaseomyces</taxon>
    </lineage>
</organism>
<dbReference type="Pfam" id="PF22366">
    <property type="entry name" value="NDH2_C"/>
    <property type="match status" value="1"/>
</dbReference>
<dbReference type="Gene3D" id="3.50.50.100">
    <property type="match status" value="1"/>
</dbReference>
<evidence type="ECO:0000256" key="1">
    <source>
        <dbReference type="ARBA" id="ARBA00005272"/>
    </source>
</evidence>
<evidence type="ECO:0000256" key="2">
    <source>
        <dbReference type="ARBA" id="ARBA00012637"/>
    </source>
</evidence>
<dbReference type="PANTHER" id="PTHR43706:SF47">
    <property type="entry name" value="EXTERNAL NADH-UBIQUINONE OXIDOREDUCTASE 1, MITOCHONDRIAL-RELATED"/>
    <property type="match status" value="1"/>
</dbReference>
<dbReference type="PANTHER" id="PTHR43706">
    <property type="entry name" value="NADH DEHYDROGENASE"/>
    <property type="match status" value="1"/>
</dbReference>
<feature type="coiled-coil region" evidence="10">
    <location>
        <begin position="455"/>
        <end position="482"/>
    </location>
</feature>
<proteinExistence type="inferred from homology"/>
<dbReference type="EMBL" id="JBEVYD010000010">
    <property type="protein sequence ID" value="KAL3230052.1"/>
    <property type="molecule type" value="Genomic_DNA"/>
</dbReference>
<sequence>MIANRSRVFGRTLAMPLKRAPIMRAPIRAPVRSYATGPVAGAETPVAGKKSALRTLGKWTWRAALYGTLLGAGYISYSLYRESNPSKQKPQSDHFANGSKRKTIIILGSGWGSISLLKNLDTNIYNVIVVSPRNYFLFTPLLPSTPVGRVELKSIIEPVRYIARRTTGEVLYYEAEATDIDPVTKTVKVKSNSQKNDYELDLNYDYLVVGVGAQPTTFGIPGVYENSSFLKEISDAQEIRIKIMRNIEKAASLAPNDEERKRLLSFVVVGGGPTGVEFAAELRDYVDQDLQKWMPELSKEIKITLVEALPNILNMFDKKLVNYAQDLFRQEKIDLRLKTMVKKVDSTKITAKCEESTESIPYGVLVWATGNAPRDVCKGLMDKLPEKQNSKRGLLINSKMQLLGAEDSIFAVGDCTFYPGLFPTAQVAHQEGEYLAKVFKKLHKVDQFEYMASKNNQTNENISDLTNKINNLKAQIEDFQYNHHGALAYIGSEQAIADLAVGEAKYRLAGSFTFLFWKYAYLAMCLSFKNRILVAMDWTKAYFLGRDTSA</sequence>
<comment type="similarity">
    <text evidence="1">Belongs to the NADH dehydrogenase family.</text>
</comment>
<evidence type="ECO:0000256" key="9">
    <source>
        <dbReference type="ARBA" id="ARBA00049010"/>
    </source>
</evidence>
<feature type="domain" description="External alternative NADH-ubiquinone oxidoreductase-like C-terminal" evidence="12">
    <location>
        <begin position="483"/>
        <end position="547"/>
    </location>
</feature>
<keyword evidence="4" id="KW-0274">FAD</keyword>
<comment type="catalytic activity">
    <reaction evidence="9">
        <text>a ubiquinone + NADH + H(+) = a ubiquinol + NAD(+)</text>
        <dbReference type="Rhea" id="RHEA:23152"/>
        <dbReference type="Rhea" id="RHEA-COMP:9565"/>
        <dbReference type="Rhea" id="RHEA-COMP:9566"/>
        <dbReference type="ChEBI" id="CHEBI:15378"/>
        <dbReference type="ChEBI" id="CHEBI:16389"/>
        <dbReference type="ChEBI" id="CHEBI:17976"/>
        <dbReference type="ChEBI" id="CHEBI:57540"/>
        <dbReference type="ChEBI" id="CHEBI:57945"/>
    </reaction>
</comment>
<evidence type="ECO:0000256" key="5">
    <source>
        <dbReference type="ARBA" id="ARBA00022946"/>
    </source>
</evidence>
<evidence type="ECO:0000259" key="12">
    <source>
        <dbReference type="Pfam" id="PF22366"/>
    </source>
</evidence>
<keyword evidence="3" id="KW-0285">Flavoprotein</keyword>
<dbReference type="EC" id="1.6.5.9" evidence="2"/>
<evidence type="ECO:0000256" key="6">
    <source>
        <dbReference type="ARBA" id="ARBA00023002"/>
    </source>
</evidence>
<keyword evidence="14" id="KW-1185">Reference proteome</keyword>
<name>A0ABR4NPV5_9SACH</name>
<evidence type="ECO:0000313" key="14">
    <source>
        <dbReference type="Proteomes" id="UP001623330"/>
    </source>
</evidence>
<dbReference type="SUPFAM" id="SSF51905">
    <property type="entry name" value="FAD/NAD(P)-binding domain"/>
    <property type="match status" value="2"/>
</dbReference>
<dbReference type="InterPro" id="IPR023753">
    <property type="entry name" value="FAD/NAD-binding_dom"/>
</dbReference>
<dbReference type="PRINTS" id="PR00368">
    <property type="entry name" value="FADPNR"/>
</dbReference>
<keyword evidence="5" id="KW-0809">Transit peptide</keyword>
<keyword evidence="10" id="KW-0175">Coiled coil</keyword>
<dbReference type="InterPro" id="IPR054585">
    <property type="entry name" value="NDH2-like_C"/>
</dbReference>